<evidence type="ECO:0000313" key="1">
    <source>
        <dbReference type="EMBL" id="CAE8617975.1"/>
    </source>
</evidence>
<sequence length="622" mass="68424">MAALLSSPAVGHAGGLPGGTSASRIFNCAHDPAWSFFREKLQAATNDGQLRLEPELLETAQALAEQLDQAGGLAVGAEHFYQDLCSDQGSSFCLYGVVSVLFVTAAGIHSSVLGSPGDPKQAQEYLRMATSMLGLQYCLDFQESTIWPLRANDVLFNLNRSAGEPFRLAPRTGPEPLARSTPPGSSLYPWPPTELARSLSLAVRCQREVNLVPVGTHPTLTLEAVSMLRDFAFASGQVVNVRRTLGITYKCAVFPDMCAEGIDSGVEDPVAALIGRFEAPPPYESYTFSRIAEALEVVGRELLSGKGFDILVCTSPFVVCALLQRATDKPMLGYLGLPLLWKRPTDHFDNATARKEFWALLPGLLARPDVVLATNNPVLTEQIAYQAPQAILPVVRPHARFTRATYAPTRLREAMLVSRTKFLWVTLGCALRHFMSNEYPITFTIANSDSKFEFREMAAHRAVVLVPWEHALMAFYEFYSMSVPLLMPAASWAYRLVFDADGNLGSTTSVYKDISDQCDQEAGCDPARHPYPPFAFASFESRRYWYQYTSFVQFPHVTTFSSIPDLLLKLPALDLSGISSSMKAFNDETFIRSTAFWRNAAKSLLTTRSDRHCAAVPDAPGV</sequence>
<proteinExistence type="predicted"/>
<gene>
    <name evidence="1" type="ORF">PGLA1383_LOCUS35631</name>
</gene>
<reference evidence="1" key="1">
    <citation type="submission" date="2021-02" db="EMBL/GenBank/DDBJ databases">
        <authorList>
            <person name="Dougan E. K."/>
            <person name="Rhodes N."/>
            <person name="Thang M."/>
            <person name="Chan C."/>
        </authorList>
    </citation>
    <scope>NUCLEOTIDE SEQUENCE</scope>
</reference>
<name>A0A813FYV4_POLGL</name>
<comment type="caution">
    <text evidence="1">The sequence shown here is derived from an EMBL/GenBank/DDBJ whole genome shotgun (WGS) entry which is preliminary data.</text>
</comment>
<accession>A0A813FYV4</accession>
<keyword evidence="2" id="KW-1185">Reference proteome</keyword>
<protein>
    <submittedName>
        <fullName evidence="1">Uncharacterized protein</fullName>
    </submittedName>
</protein>
<evidence type="ECO:0000313" key="2">
    <source>
        <dbReference type="Proteomes" id="UP000654075"/>
    </source>
</evidence>
<dbReference type="OMA" id="FPHERAR"/>
<dbReference type="AlphaFoldDB" id="A0A813FYV4"/>
<dbReference type="OrthoDB" id="419709at2759"/>
<dbReference type="EMBL" id="CAJNNV010026354">
    <property type="protein sequence ID" value="CAE8617975.1"/>
    <property type="molecule type" value="Genomic_DNA"/>
</dbReference>
<organism evidence="1 2">
    <name type="scientific">Polarella glacialis</name>
    <name type="common">Dinoflagellate</name>
    <dbReference type="NCBI Taxonomy" id="89957"/>
    <lineage>
        <taxon>Eukaryota</taxon>
        <taxon>Sar</taxon>
        <taxon>Alveolata</taxon>
        <taxon>Dinophyceae</taxon>
        <taxon>Suessiales</taxon>
        <taxon>Suessiaceae</taxon>
        <taxon>Polarella</taxon>
    </lineage>
</organism>
<dbReference type="Proteomes" id="UP000654075">
    <property type="component" value="Unassembled WGS sequence"/>
</dbReference>